<comment type="caution">
    <text evidence="1">The sequence shown here is derived from an EMBL/GenBank/DDBJ whole genome shotgun (WGS) entry which is preliminary data.</text>
</comment>
<keyword evidence="2" id="KW-1185">Reference proteome</keyword>
<dbReference type="AlphaFoldDB" id="A0A1Z9Z0N5"/>
<name>A0A1Z9Z0N5_9GAMM</name>
<evidence type="ECO:0000313" key="1">
    <source>
        <dbReference type="EMBL" id="OUY08061.1"/>
    </source>
</evidence>
<dbReference type="OrthoDB" id="9824625at2"/>
<reference evidence="1 2" key="1">
    <citation type="submission" date="2017-05" db="EMBL/GenBank/DDBJ databases">
        <title>Acinetobacter populi ANC 5415 (= PBJ7), whole genome shotgun sequencing project.</title>
        <authorList>
            <person name="Nemec A."/>
            <person name="Radolfova-Krizova L."/>
        </authorList>
    </citation>
    <scope>NUCLEOTIDE SEQUENCE [LARGE SCALE GENOMIC DNA]</scope>
    <source>
        <strain evidence="1 2">PBJ7</strain>
    </source>
</reference>
<protein>
    <submittedName>
        <fullName evidence="1">Uncharacterized protein</fullName>
    </submittedName>
</protein>
<dbReference type="EMBL" id="NEXX01000001">
    <property type="protein sequence ID" value="OUY08061.1"/>
    <property type="molecule type" value="Genomic_DNA"/>
</dbReference>
<organism evidence="1 2">
    <name type="scientific">Acinetobacter populi</name>
    <dbReference type="NCBI Taxonomy" id="1582270"/>
    <lineage>
        <taxon>Bacteria</taxon>
        <taxon>Pseudomonadati</taxon>
        <taxon>Pseudomonadota</taxon>
        <taxon>Gammaproteobacteria</taxon>
        <taxon>Moraxellales</taxon>
        <taxon>Moraxellaceae</taxon>
        <taxon>Acinetobacter</taxon>
    </lineage>
</organism>
<proteinExistence type="predicted"/>
<dbReference type="RefSeq" id="WP_087618685.1">
    <property type="nucleotide sequence ID" value="NZ_NEXX01000001.1"/>
</dbReference>
<dbReference type="Proteomes" id="UP000196536">
    <property type="component" value="Unassembled WGS sequence"/>
</dbReference>
<gene>
    <name evidence="1" type="ORF">CAP51_00080</name>
</gene>
<evidence type="ECO:0000313" key="2">
    <source>
        <dbReference type="Proteomes" id="UP000196536"/>
    </source>
</evidence>
<sequence length="307" mass="36332">MSDFFNTAFIYTRNKYILPRIQYGVPVEKSTHWRLKKVISDRLQNISSTTNLCFDISLKKEDYFKLIFCESELFLNKSFIQLNDYHKLINKSSGSWSFVTLYYSLFFNLSCLLRFFNKGYVYLTPEYAKKINDAYLALNSSPIKIGYGNYFFETDCIDDGYGNIKISFNKVDTTHKVIWEEFKKILQILISQATDRELAIYKIILSHFNMYQSSYPSALRNELNYNAETILLDFNKEITCHDLPKIDDKFYQSFLKIDEKNPSIPNKIKSITYISSYIYNLNLKLAEEFYNRSDFGKDFIQMRKKSS</sequence>
<accession>A0A1Z9Z0N5</accession>